<sequence length="309" mass="34833">MRDPRLPPELEQQIFETAALLHPGTIPALLVTARRVQEWTEPMLYRVLRFKLGTPQTEAFLHALRTKPPHFPARSVRYIVFEAHMPMLPPEVGLEVLQKCPGIVHFGTTKSFTGRVVLDALRGLPNLRVLTLGLSSLDSDNSELLVSALERVTHLTMLDSYRANIIELLLRLPRLTHFAMKHSMDHSGSPVPLPDPNLFANILSSCRHLQVLLITSAKSPFLVIYPHGAPTTDPRLVFAFRDVGYVGFWSGWLAIAYGQDEDIWVLAEAIVKARMSGDKPWQPMASEWVDRPKASPQPGFFRPNLHQIH</sequence>
<dbReference type="InterPro" id="IPR032675">
    <property type="entry name" value="LRR_dom_sf"/>
</dbReference>
<protein>
    <recommendedName>
        <fullName evidence="3">F-box domain-containing protein</fullName>
    </recommendedName>
</protein>
<accession>A0ABQ0LD06</accession>
<organism evidence="1 2">
    <name type="scientific">Mycena chlorophos</name>
    <name type="common">Agaric fungus</name>
    <name type="synonym">Agaricus chlorophos</name>
    <dbReference type="NCBI Taxonomy" id="658473"/>
    <lineage>
        <taxon>Eukaryota</taxon>
        <taxon>Fungi</taxon>
        <taxon>Dikarya</taxon>
        <taxon>Basidiomycota</taxon>
        <taxon>Agaricomycotina</taxon>
        <taxon>Agaricomycetes</taxon>
        <taxon>Agaricomycetidae</taxon>
        <taxon>Agaricales</taxon>
        <taxon>Marasmiineae</taxon>
        <taxon>Mycenaceae</taxon>
        <taxon>Mycena</taxon>
    </lineage>
</organism>
<keyword evidence="2" id="KW-1185">Reference proteome</keyword>
<evidence type="ECO:0000313" key="1">
    <source>
        <dbReference type="EMBL" id="GAT48989.1"/>
    </source>
</evidence>
<dbReference type="Proteomes" id="UP000815677">
    <property type="component" value="Unassembled WGS sequence"/>
</dbReference>
<evidence type="ECO:0000313" key="2">
    <source>
        <dbReference type="Proteomes" id="UP000815677"/>
    </source>
</evidence>
<dbReference type="Gene3D" id="3.80.10.10">
    <property type="entry name" value="Ribonuclease Inhibitor"/>
    <property type="match status" value="1"/>
</dbReference>
<reference evidence="1" key="1">
    <citation type="submission" date="2014-09" db="EMBL/GenBank/DDBJ databases">
        <title>Genome sequence of the luminous mushroom Mycena chlorophos for searching fungal bioluminescence genes.</title>
        <authorList>
            <person name="Tanaka Y."/>
            <person name="Kasuga D."/>
            <person name="Oba Y."/>
            <person name="Hase S."/>
            <person name="Sato K."/>
            <person name="Oba Y."/>
            <person name="Sakakibara Y."/>
        </authorList>
    </citation>
    <scope>NUCLEOTIDE SEQUENCE</scope>
</reference>
<dbReference type="EMBL" id="DF845184">
    <property type="protein sequence ID" value="GAT48989.1"/>
    <property type="molecule type" value="Genomic_DNA"/>
</dbReference>
<proteinExistence type="predicted"/>
<gene>
    <name evidence="1" type="ORF">MCHLO_06352</name>
</gene>
<dbReference type="SUPFAM" id="SSF52047">
    <property type="entry name" value="RNI-like"/>
    <property type="match status" value="1"/>
</dbReference>
<name>A0ABQ0LD06_MYCCL</name>
<evidence type="ECO:0008006" key="3">
    <source>
        <dbReference type="Google" id="ProtNLM"/>
    </source>
</evidence>